<reference evidence="2" key="1">
    <citation type="submission" date="2023-03" db="EMBL/GenBank/DDBJ databases">
        <title>Massive genome expansion in bonnet fungi (Mycena s.s.) driven by repeated elements and novel gene families across ecological guilds.</title>
        <authorList>
            <consortium name="Lawrence Berkeley National Laboratory"/>
            <person name="Harder C.B."/>
            <person name="Miyauchi S."/>
            <person name="Viragh M."/>
            <person name="Kuo A."/>
            <person name="Thoen E."/>
            <person name="Andreopoulos B."/>
            <person name="Lu D."/>
            <person name="Skrede I."/>
            <person name="Drula E."/>
            <person name="Henrissat B."/>
            <person name="Morin E."/>
            <person name="Kohler A."/>
            <person name="Barry K."/>
            <person name="LaButti K."/>
            <person name="Morin E."/>
            <person name="Salamov A."/>
            <person name="Lipzen A."/>
            <person name="Mereny Z."/>
            <person name="Hegedus B."/>
            <person name="Baldrian P."/>
            <person name="Stursova M."/>
            <person name="Weitz H."/>
            <person name="Taylor A."/>
            <person name="Grigoriev I.V."/>
            <person name="Nagy L.G."/>
            <person name="Martin F."/>
            <person name="Kauserud H."/>
        </authorList>
    </citation>
    <scope>NUCLEOTIDE SEQUENCE</scope>
    <source>
        <strain evidence="2">CBHHK067</strain>
    </source>
</reference>
<name>A0AAD7BQK3_MYCRO</name>
<comment type="caution">
    <text evidence="2">The sequence shown here is derived from an EMBL/GenBank/DDBJ whole genome shotgun (WGS) entry which is preliminary data.</text>
</comment>
<keyword evidence="3" id="KW-1185">Reference proteome</keyword>
<accession>A0AAD7BQK3</accession>
<evidence type="ECO:0000256" key="1">
    <source>
        <dbReference type="SAM" id="MobiDB-lite"/>
    </source>
</evidence>
<evidence type="ECO:0000313" key="2">
    <source>
        <dbReference type="EMBL" id="KAJ7628052.1"/>
    </source>
</evidence>
<gene>
    <name evidence="2" type="ORF">B0H17DRAFT_1150809</name>
</gene>
<feature type="region of interest" description="Disordered" evidence="1">
    <location>
        <begin position="1"/>
        <end position="27"/>
    </location>
</feature>
<dbReference type="Proteomes" id="UP001221757">
    <property type="component" value="Unassembled WGS sequence"/>
</dbReference>
<dbReference type="AlphaFoldDB" id="A0AAD7BQK3"/>
<organism evidence="2 3">
    <name type="scientific">Mycena rosella</name>
    <name type="common">Pink bonnet</name>
    <name type="synonym">Agaricus rosellus</name>
    <dbReference type="NCBI Taxonomy" id="1033263"/>
    <lineage>
        <taxon>Eukaryota</taxon>
        <taxon>Fungi</taxon>
        <taxon>Dikarya</taxon>
        <taxon>Basidiomycota</taxon>
        <taxon>Agaricomycotina</taxon>
        <taxon>Agaricomycetes</taxon>
        <taxon>Agaricomycetidae</taxon>
        <taxon>Agaricales</taxon>
        <taxon>Marasmiineae</taxon>
        <taxon>Mycenaceae</taxon>
        <taxon>Mycena</taxon>
    </lineage>
</organism>
<evidence type="ECO:0000313" key="3">
    <source>
        <dbReference type="Proteomes" id="UP001221757"/>
    </source>
</evidence>
<sequence>MSPPPTMLAQEAYHGSYPSQTEGRKVPNVVSGRAEVVTTPERKGGTKDSREAENIMTKLLVITRSYRIGDIGRKEQFVANWKCRNCEVMSVVKYDETGELLMNPYSNSHVRIFYVYLETLHQHKIAREAPAEISKKQLAARKMQYLRFNRDIPNHYHLKLAGVHDLHT</sequence>
<proteinExistence type="predicted"/>
<protein>
    <submittedName>
        <fullName evidence="2">Uncharacterized protein</fullName>
    </submittedName>
</protein>
<dbReference type="EMBL" id="JARKIE010000562">
    <property type="protein sequence ID" value="KAJ7628052.1"/>
    <property type="molecule type" value="Genomic_DNA"/>
</dbReference>